<gene>
    <name evidence="2" type="ORF">P8C59_009365</name>
</gene>
<dbReference type="Proteomes" id="UP001217918">
    <property type="component" value="Unassembled WGS sequence"/>
</dbReference>
<sequence>MEMTANTRVSRSISLQQRSCSTTVEARHDRTLSYAVPPPNLPPLRRPCHLSPSTGRPAGQLPIQAPFHAHEEELLHDLQQHLRRGAIYDANQFLLRAKSWWSAECGRWWSHHHHHHHHHHHKKPKPAGTRRQQPSRAAKTRTRAVQRQAAASQHRQGAGGAKKPSAAATARRARAAAQARGGDEAHALLGARGSDRGDYCFSRDCAWAALGAAEMTPERAHAERERFFDRLVGEMAPLMSLHADDAKSIVEMAGRGLGRMCLCELGEPSSTSRSLLDEAAVSRVAPCAEMEISPTLGNWPTDNAGPWRKGLVMDRVKTFSMDGLDFAVDGSGRVMML</sequence>
<keyword evidence="3" id="KW-1185">Reference proteome</keyword>
<accession>A0AAD9IDK2</accession>
<name>A0AAD9IDK2_9PEZI</name>
<reference evidence="2" key="1">
    <citation type="journal article" date="2023" name="Mol. Plant Microbe Interact.">
        <title>Elucidating the Obligate Nature and Biological Capacity of an Invasive Fungal Corn Pathogen.</title>
        <authorList>
            <person name="MacCready J.S."/>
            <person name="Roggenkamp E.M."/>
            <person name="Gdanetz K."/>
            <person name="Chilvers M.I."/>
        </authorList>
    </citation>
    <scope>NUCLEOTIDE SEQUENCE</scope>
    <source>
        <strain evidence="2">PM02</strain>
    </source>
</reference>
<evidence type="ECO:0000256" key="1">
    <source>
        <dbReference type="SAM" id="MobiDB-lite"/>
    </source>
</evidence>
<evidence type="ECO:0000313" key="2">
    <source>
        <dbReference type="EMBL" id="KAK2075220.1"/>
    </source>
</evidence>
<dbReference type="EMBL" id="JAQQPM010000009">
    <property type="protein sequence ID" value="KAK2075220.1"/>
    <property type="molecule type" value="Genomic_DNA"/>
</dbReference>
<dbReference type="AlphaFoldDB" id="A0AAD9IDK2"/>
<organism evidence="2 3">
    <name type="scientific">Phyllachora maydis</name>
    <dbReference type="NCBI Taxonomy" id="1825666"/>
    <lineage>
        <taxon>Eukaryota</taxon>
        <taxon>Fungi</taxon>
        <taxon>Dikarya</taxon>
        <taxon>Ascomycota</taxon>
        <taxon>Pezizomycotina</taxon>
        <taxon>Sordariomycetes</taxon>
        <taxon>Sordariomycetidae</taxon>
        <taxon>Phyllachorales</taxon>
        <taxon>Phyllachoraceae</taxon>
        <taxon>Phyllachora</taxon>
    </lineage>
</organism>
<protein>
    <submittedName>
        <fullName evidence="2">Uncharacterized protein</fullName>
    </submittedName>
</protein>
<comment type="caution">
    <text evidence="2">The sequence shown here is derived from an EMBL/GenBank/DDBJ whole genome shotgun (WGS) entry which is preliminary data.</text>
</comment>
<evidence type="ECO:0000313" key="3">
    <source>
        <dbReference type="Proteomes" id="UP001217918"/>
    </source>
</evidence>
<proteinExistence type="predicted"/>
<feature type="compositionally biased region" description="Low complexity" evidence="1">
    <location>
        <begin position="145"/>
        <end position="180"/>
    </location>
</feature>
<feature type="compositionally biased region" description="Basic residues" evidence="1">
    <location>
        <begin position="116"/>
        <end position="125"/>
    </location>
</feature>
<feature type="region of interest" description="Disordered" evidence="1">
    <location>
        <begin position="116"/>
        <end position="183"/>
    </location>
</feature>